<protein>
    <submittedName>
        <fullName evidence="7">HlyD family efflux transporter periplasmic adaptor subunit</fullName>
    </submittedName>
</protein>
<comment type="subcellular location">
    <subcellularLocation>
        <location evidence="1">Cell envelope</location>
    </subcellularLocation>
</comment>
<feature type="domain" description="CzcB-like barrel-sandwich hybrid" evidence="6">
    <location>
        <begin position="407"/>
        <end position="525"/>
    </location>
</feature>
<feature type="coiled-coil region" evidence="3">
    <location>
        <begin position="471"/>
        <end position="498"/>
    </location>
</feature>
<sequence>MDPLDLDSQNDPPRPDPAAAPEGRRILDADHTLWAQFAEAATVEAFCQSWLALQCRMIAGVSGGLVLVGPPDRGPFAPAAVWPSARHNVKHLTPAAERALVERRGLLLKGDANDSPGPPPRERYDVAYPIEVRERLYGVVVLDVAPRPEPQLQAILRQLHWGSAWLKDLFHREEALQDAASRERLQRVLDWVATLLEQERFRAAATAFATALAMRLECDRVSLGFIRRGRVRLRAISHSAQFGKQTNLVRAIETAMDEALDQQAVIVYPELPERPPQVVRAHAELARQHGAGAVLSIPLSDSGRPLGVLTLERPADHPFDLPTLELCEAVGAVAGPLLEVKRRDDRWLITKAAEACQTQLGHLIGPRHIALKLAVGAVVGGIAFFAFAQGDYRVTAKTVLEPVIRRAVVAPFDGYIAEAPARAGDLVRPGQLLATLDDRELRLERLRWLGQHEQFVRQHNQALANRNAAEVSILSAQIDQARAQLRLIEEQLARTRVRAPFEGVIVTGDLSQELGAPVKRGDLLFEAAPLDAYRVILEVDEHDVADIAVGQAGHLALSAFPSEPLPLTIEKITPVSTAREGRNYFRVEARLQGTPGRLRPGMEGVGKVEIDRRLLIWIWTHQAIDWLRLKLWAWWP</sequence>
<proteinExistence type="predicted"/>
<dbReference type="PANTHER" id="PTHR32347">
    <property type="entry name" value="EFFLUX SYSTEM COMPONENT YKNX-RELATED"/>
    <property type="match status" value="1"/>
</dbReference>
<dbReference type="Gene3D" id="2.40.30.170">
    <property type="match status" value="1"/>
</dbReference>
<dbReference type="Gene3D" id="3.30.450.40">
    <property type="match status" value="1"/>
</dbReference>
<organism evidence="7 8">
    <name type="scientific">Tectimicrobiota bacterium</name>
    <dbReference type="NCBI Taxonomy" id="2528274"/>
    <lineage>
        <taxon>Bacteria</taxon>
        <taxon>Pseudomonadati</taxon>
        <taxon>Nitrospinota/Tectimicrobiota group</taxon>
        <taxon>Candidatus Tectimicrobiota</taxon>
    </lineage>
</organism>
<evidence type="ECO:0000259" key="5">
    <source>
        <dbReference type="Pfam" id="PF01590"/>
    </source>
</evidence>
<keyword evidence="2 3" id="KW-0175">Coiled coil</keyword>
<dbReference type="InterPro" id="IPR058647">
    <property type="entry name" value="BSH_CzcB-like"/>
</dbReference>
<dbReference type="SUPFAM" id="SSF111369">
    <property type="entry name" value="HlyD-like secretion proteins"/>
    <property type="match status" value="1"/>
</dbReference>
<dbReference type="InterPro" id="IPR029016">
    <property type="entry name" value="GAF-like_dom_sf"/>
</dbReference>
<evidence type="ECO:0000313" key="8">
    <source>
        <dbReference type="Proteomes" id="UP000769766"/>
    </source>
</evidence>
<dbReference type="PANTHER" id="PTHR32347:SF23">
    <property type="entry name" value="BLL5650 PROTEIN"/>
    <property type="match status" value="1"/>
</dbReference>
<evidence type="ECO:0000256" key="2">
    <source>
        <dbReference type="ARBA" id="ARBA00023054"/>
    </source>
</evidence>
<dbReference type="Proteomes" id="UP000769766">
    <property type="component" value="Unassembled WGS sequence"/>
</dbReference>
<gene>
    <name evidence="7" type="ORF">HYY20_00865</name>
</gene>
<comment type="caution">
    <text evidence="7">The sequence shown here is derived from an EMBL/GenBank/DDBJ whole genome shotgun (WGS) entry which is preliminary data.</text>
</comment>
<dbReference type="Gene3D" id="2.40.50.100">
    <property type="match status" value="1"/>
</dbReference>
<accession>A0A932FVM1</accession>
<evidence type="ECO:0000256" key="4">
    <source>
        <dbReference type="SAM" id="MobiDB-lite"/>
    </source>
</evidence>
<dbReference type="Pfam" id="PF25973">
    <property type="entry name" value="BSH_CzcB"/>
    <property type="match status" value="1"/>
</dbReference>
<feature type="region of interest" description="Disordered" evidence="4">
    <location>
        <begin position="1"/>
        <end position="21"/>
    </location>
</feature>
<dbReference type="EMBL" id="JACPRF010000024">
    <property type="protein sequence ID" value="MBI2875412.1"/>
    <property type="molecule type" value="Genomic_DNA"/>
</dbReference>
<dbReference type="GO" id="GO:0030313">
    <property type="term" value="C:cell envelope"/>
    <property type="evidence" value="ECO:0007669"/>
    <property type="project" value="UniProtKB-SubCell"/>
</dbReference>
<name>A0A932FVM1_UNCTE</name>
<dbReference type="AlphaFoldDB" id="A0A932FVM1"/>
<reference evidence="7" key="1">
    <citation type="submission" date="2020-07" db="EMBL/GenBank/DDBJ databases">
        <title>Huge and variable diversity of episymbiotic CPR bacteria and DPANN archaea in groundwater ecosystems.</title>
        <authorList>
            <person name="He C.Y."/>
            <person name="Keren R."/>
            <person name="Whittaker M."/>
            <person name="Farag I.F."/>
            <person name="Doudna J."/>
            <person name="Cate J.H.D."/>
            <person name="Banfield J.F."/>
        </authorList>
    </citation>
    <scope>NUCLEOTIDE SEQUENCE</scope>
    <source>
        <strain evidence="7">NC_groundwater_672_Ag_B-0.1um_62_36</strain>
    </source>
</reference>
<dbReference type="InterPro" id="IPR050465">
    <property type="entry name" value="UPF0194_transport"/>
</dbReference>
<dbReference type="InterPro" id="IPR003018">
    <property type="entry name" value="GAF"/>
</dbReference>
<feature type="domain" description="GAF" evidence="5">
    <location>
        <begin position="206"/>
        <end position="334"/>
    </location>
</feature>
<evidence type="ECO:0000259" key="6">
    <source>
        <dbReference type="Pfam" id="PF25973"/>
    </source>
</evidence>
<dbReference type="SUPFAM" id="SSF55781">
    <property type="entry name" value="GAF domain-like"/>
    <property type="match status" value="1"/>
</dbReference>
<dbReference type="Pfam" id="PF01590">
    <property type="entry name" value="GAF"/>
    <property type="match status" value="1"/>
</dbReference>
<evidence type="ECO:0000313" key="7">
    <source>
        <dbReference type="EMBL" id="MBI2875412.1"/>
    </source>
</evidence>
<evidence type="ECO:0000256" key="1">
    <source>
        <dbReference type="ARBA" id="ARBA00004196"/>
    </source>
</evidence>
<evidence type="ECO:0000256" key="3">
    <source>
        <dbReference type="SAM" id="Coils"/>
    </source>
</evidence>